<evidence type="ECO:0000256" key="3">
    <source>
        <dbReference type="ARBA" id="ARBA00023002"/>
    </source>
</evidence>
<dbReference type="GO" id="GO:0016491">
    <property type="term" value="F:oxidoreductase activity"/>
    <property type="evidence" value="ECO:0007669"/>
    <property type="project" value="UniProtKB-KW"/>
</dbReference>
<evidence type="ECO:0000313" key="5">
    <source>
        <dbReference type="EMBL" id="GJE94483.1"/>
    </source>
</evidence>
<feature type="domain" description="FAD-binding" evidence="4">
    <location>
        <begin position="6"/>
        <end position="177"/>
    </location>
</feature>
<evidence type="ECO:0000259" key="4">
    <source>
        <dbReference type="Pfam" id="PF01494"/>
    </source>
</evidence>
<dbReference type="Gene3D" id="3.50.50.60">
    <property type="entry name" value="FAD/NAD(P)-binding domain"/>
    <property type="match status" value="1"/>
</dbReference>
<organism evidence="5 6">
    <name type="scientific">Phanerochaete sordida</name>
    <dbReference type="NCBI Taxonomy" id="48140"/>
    <lineage>
        <taxon>Eukaryota</taxon>
        <taxon>Fungi</taxon>
        <taxon>Dikarya</taxon>
        <taxon>Basidiomycota</taxon>
        <taxon>Agaricomycotina</taxon>
        <taxon>Agaricomycetes</taxon>
        <taxon>Polyporales</taxon>
        <taxon>Phanerochaetaceae</taxon>
        <taxon>Phanerochaete</taxon>
    </lineage>
</organism>
<keyword evidence="6" id="KW-1185">Reference proteome</keyword>
<dbReference type="PRINTS" id="PR00420">
    <property type="entry name" value="RNGMNOXGNASE"/>
</dbReference>
<dbReference type="SUPFAM" id="SSF51905">
    <property type="entry name" value="FAD/NAD(P)-binding domain"/>
    <property type="match status" value="1"/>
</dbReference>
<evidence type="ECO:0000256" key="1">
    <source>
        <dbReference type="ARBA" id="ARBA00022630"/>
    </source>
</evidence>
<dbReference type="GO" id="GO:0044550">
    <property type="term" value="P:secondary metabolite biosynthetic process"/>
    <property type="evidence" value="ECO:0007669"/>
    <property type="project" value="TreeGrafter"/>
</dbReference>
<dbReference type="InterPro" id="IPR002938">
    <property type="entry name" value="FAD-bd"/>
</dbReference>
<evidence type="ECO:0000256" key="2">
    <source>
        <dbReference type="ARBA" id="ARBA00022827"/>
    </source>
</evidence>
<feature type="domain" description="FAD-binding" evidence="4">
    <location>
        <begin position="310"/>
        <end position="379"/>
    </location>
</feature>
<name>A0A9P3LH25_9APHY</name>
<keyword evidence="2" id="KW-0274">FAD</keyword>
<dbReference type="InterPro" id="IPR036188">
    <property type="entry name" value="FAD/NAD-bd_sf"/>
</dbReference>
<sequence>MTAKFKIAICGGGIGGMCLAVALSKYPDIDIMVYEAASSLREVGAGVMLWGRTWRVITLLGLDKAFRNLAGVPADGSQDPKFSWTYRRSDGGDEGHHVHTLSLPSCPMHEYHRAHVLELLASMLPQHIVHLSKRVVSYQIDIDSSPVTIAFADGSTATCDILVGCDGIKSAVRKTMYEDLAKAGRPEMRKYIDPVWTGETVYRALIPAERVPRLRNGMMHPVLGSPVMYCGRYKHFMGYPIARGKWANVGAFFTTPNAVGTHYREPWVQESTSAELLSIFSGWELELQDVLKVIDKPLKWAIHQLLPLPTYTLGPVVLLGDAAHAMSTHHAAGAGQAFEDAYVLAGILGHPSVARRNISLALKAYEHIRLPLAAEVMSKSGKTGPMFEFRSPDSGDDYPSWVSALHRQFDWVESNDPSEQLEAALRWMRREEATSVVEHRL</sequence>
<gene>
    <name evidence="5" type="ORF">PsYK624_106530</name>
</gene>
<dbReference type="AlphaFoldDB" id="A0A9P3LH25"/>
<dbReference type="OrthoDB" id="417877at2759"/>
<accession>A0A9P3LH25</accession>
<protein>
    <submittedName>
        <fullName evidence="5">FAD/NAD(P)-binding domain-containing protein</fullName>
    </submittedName>
</protein>
<evidence type="ECO:0000313" key="6">
    <source>
        <dbReference type="Proteomes" id="UP000703269"/>
    </source>
</evidence>
<dbReference type="PANTHER" id="PTHR46720:SF3">
    <property type="entry name" value="FAD-BINDING DOMAIN-CONTAINING PROTEIN-RELATED"/>
    <property type="match status" value="1"/>
</dbReference>
<dbReference type="GO" id="GO:0071949">
    <property type="term" value="F:FAD binding"/>
    <property type="evidence" value="ECO:0007669"/>
    <property type="project" value="InterPro"/>
</dbReference>
<dbReference type="InterPro" id="IPR051104">
    <property type="entry name" value="FAD_monoxygenase"/>
</dbReference>
<dbReference type="Pfam" id="PF01494">
    <property type="entry name" value="FAD_binding_3"/>
    <property type="match status" value="2"/>
</dbReference>
<keyword evidence="1" id="KW-0285">Flavoprotein</keyword>
<reference evidence="5 6" key="1">
    <citation type="submission" date="2021-08" db="EMBL/GenBank/DDBJ databases">
        <title>Draft Genome Sequence of Phanerochaete sordida strain YK-624.</title>
        <authorList>
            <person name="Mori T."/>
            <person name="Dohra H."/>
            <person name="Suzuki T."/>
            <person name="Kawagishi H."/>
            <person name="Hirai H."/>
        </authorList>
    </citation>
    <scope>NUCLEOTIDE SEQUENCE [LARGE SCALE GENOMIC DNA]</scope>
    <source>
        <strain evidence="5 6">YK-624</strain>
    </source>
</reference>
<dbReference type="SUPFAM" id="SSF54373">
    <property type="entry name" value="FAD-linked reductases, C-terminal domain"/>
    <property type="match status" value="1"/>
</dbReference>
<proteinExistence type="predicted"/>
<dbReference type="PANTHER" id="PTHR46720">
    <property type="entry name" value="HYDROXYLASE, PUTATIVE (AFU_ORTHOLOGUE AFUA_3G01460)-RELATED"/>
    <property type="match status" value="1"/>
</dbReference>
<dbReference type="EMBL" id="BPQB01000040">
    <property type="protein sequence ID" value="GJE94483.1"/>
    <property type="molecule type" value="Genomic_DNA"/>
</dbReference>
<dbReference type="Proteomes" id="UP000703269">
    <property type="component" value="Unassembled WGS sequence"/>
</dbReference>
<comment type="caution">
    <text evidence="5">The sequence shown here is derived from an EMBL/GenBank/DDBJ whole genome shotgun (WGS) entry which is preliminary data.</text>
</comment>
<keyword evidence="3" id="KW-0560">Oxidoreductase</keyword>